<proteinExistence type="inferred from homology"/>
<keyword evidence="24" id="KW-1185">Reference proteome</keyword>
<dbReference type="GO" id="GO:0008270">
    <property type="term" value="F:zinc ion binding"/>
    <property type="evidence" value="ECO:0007669"/>
    <property type="project" value="UniProtKB-KW"/>
</dbReference>
<dbReference type="SMART" id="SM00898">
    <property type="entry name" value="Fapy_DNA_glyco"/>
    <property type="match status" value="1"/>
</dbReference>
<evidence type="ECO:0000256" key="17">
    <source>
        <dbReference type="ARBA" id="ARBA00030638"/>
    </source>
</evidence>
<organism evidence="23 24">
    <name type="scientific">Virgibacillus oceani</name>
    <dbReference type="NCBI Taxonomy" id="1479511"/>
    <lineage>
        <taxon>Bacteria</taxon>
        <taxon>Bacillati</taxon>
        <taxon>Bacillota</taxon>
        <taxon>Bacilli</taxon>
        <taxon>Bacillales</taxon>
        <taxon>Bacillaceae</taxon>
        <taxon>Virgibacillus</taxon>
    </lineage>
</organism>
<dbReference type="Gene3D" id="3.20.190.10">
    <property type="entry name" value="MutM-like, N-terminal"/>
    <property type="match status" value="1"/>
</dbReference>
<dbReference type="GO" id="GO:0003684">
    <property type="term" value="F:damaged DNA binding"/>
    <property type="evidence" value="ECO:0007669"/>
    <property type="project" value="InterPro"/>
</dbReference>
<dbReference type="InterPro" id="IPR010663">
    <property type="entry name" value="Znf_FPG/IleRS"/>
</dbReference>
<dbReference type="PANTHER" id="PTHR22993">
    <property type="entry name" value="FORMAMIDOPYRIMIDINE-DNA GLYCOSYLASE"/>
    <property type="match status" value="1"/>
</dbReference>
<dbReference type="GO" id="GO:0140078">
    <property type="term" value="F:class I DNA-(apurinic or apyrimidinic site) endonuclease activity"/>
    <property type="evidence" value="ECO:0007669"/>
    <property type="project" value="UniProtKB-EC"/>
</dbReference>
<evidence type="ECO:0000256" key="8">
    <source>
        <dbReference type="ARBA" id="ARBA00022763"/>
    </source>
</evidence>
<sequence>MPELPEMENCKILLNQKIAGKRITNVIINREKSINVKAAEFLKKVKERKIETVDRRAKHLLLYLDNGYVLLLHLMLGGWMYYGTVKDKPDRSVQIQLSFGRQHLYFIGLRLGYLHLFTKEEVKKELAGLGPEPLAANFTFDTFSDLIENRRGMIKTTLVNQEFLSGIGNRYSDEIAWHAQLLPERTMNDLDSNEKRQLYQSIRFILQQAIQCGGYMDQPLFIGDTKTGGYEANMYVYNRAGEACKRCSALIVKEEISSRKTFYCKGCQR</sequence>
<evidence type="ECO:0000256" key="3">
    <source>
        <dbReference type="ARBA" id="ARBA00009409"/>
    </source>
</evidence>
<keyword evidence="14" id="KW-0456">Lyase</keyword>
<keyword evidence="20" id="KW-0472">Membrane</keyword>
<evidence type="ECO:0000259" key="21">
    <source>
        <dbReference type="PROSITE" id="PS51066"/>
    </source>
</evidence>
<evidence type="ECO:0000256" key="4">
    <source>
        <dbReference type="ARBA" id="ARBA00012024"/>
    </source>
</evidence>
<evidence type="ECO:0000256" key="1">
    <source>
        <dbReference type="ARBA" id="ARBA00001668"/>
    </source>
</evidence>
<dbReference type="InterPro" id="IPR015886">
    <property type="entry name" value="H2TH_FPG"/>
</dbReference>
<dbReference type="InterPro" id="IPR000214">
    <property type="entry name" value="Znf_DNA_glyclase/AP_lyase"/>
</dbReference>
<dbReference type="Pfam" id="PF06831">
    <property type="entry name" value="H2TH"/>
    <property type="match status" value="1"/>
</dbReference>
<evidence type="ECO:0000256" key="16">
    <source>
        <dbReference type="ARBA" id="ARBA00023295"/>
    </source>
</evidence>
<evidence type="ECO:0000256" key="14">
    <source>
        <dbReference type="ARBA" id="ARBA00023239"/>
    </source>
</evidence>
<comment type="caution">
    <text evidence="23">The sequence shown here is derived from an EMBL/GenBank/DDBJ whole genome shotgun (WGS) entry which is preliminary data.</text>
</comment>
<feature type="domain" description="FPG-type" evidence="21">
    <location>
        <begin position="235"/>
        <end position="269"/>
    </location>
</feature>
<dbReference type="SUPFAM" id="SSF81624">
    <property type="entry name" value="N-terminal domain of MutM-like DNA repair proteins"/>
    <property type="match status" value="1"/>
</dbReference>
<dbReference type="EC" id="4.2.99.18" evidence="5"/>
<keyword evidence="7" id="KW-0479">Metal-binding</keyword>
<evidence type="ECO:0000313" key="24">
    <source>
        <dbReference type="Proteomes" id="UP000622860"/>
    </source>
</evidence>
<feature type="domain" description="Formamidopyrimidine-DNA glycosylase catalytic" evidence="22">
    <location>
        <begin position="2"/>
        <end position="112"/>
    </location>
</feature>
<dbReference type="PROSITE" id="PS51066">
    <property type="entry name" value="ZF_FPG_2"/>
    <property type="match status" value="1"/>
</dbReference>
<evidence type="ECO:0000256" key="15">
    <source>
        <dbReference type="ARBA" id="ARBA00023268"/>
    </source>
</evidence>
<dbReference type="Pfam" id="PF06827">
    <property type="entry name" value="zf-FPG_IleRS"/>
    <property type="match status" value="1"/>
</dbReference>
<name>A0A917HR46_9BACI</name>
<dbReference type="InterPro" id="IPR012319">
    <property type="entry name" value="FPG_cat"/>
</dbReference>
<evidence type="ECO:0000256" key="20">
    <source>
        <dbReference type="SAM" id="Phobius"/>
    </source>
</evidence>
<evidence type="ECO:0000256" key="10">
    <source>
        <dbReference type="ARBA" id="ARBA00022801"/>
    </source>
</evidence>
<evidence type="ECO:0000259" key="22">
    <source>
        <dbReference type="PROSITE" id="PS51068"/>
    </source>
</evidence>
<evidence type="ECO:0000256" key="7">
    <source>
        <dbReference type="ARBA" id="ARBA00022723"/>
    </source>
</evidence>
<reference evidence="23" key="2">
    <citation type="submission" date="2020-09" db="EMBL/GenBank/DDBJ databases">
        <authorList>
            <person name="Sun Q."/>
            <person name="Zhou Y."/>
        </authorList>
    </citation>
    <scope>NUCLEOTIDE SEQUENCE</scope>
    <source>
        <strain evidence="23">CGMCC 1.12754</strain>
    </source>
</reference>
<dbReference type="SUPFAM" id="SSF46946">
    <property type="entry name" value="S13-like H2TH domain"/>
    <property type="match status" value="1"/>
</dbReference>
<dbReference type="PANTHER" id="PTHR22993:SF9">
    <property type="entry name" value="FORMAMIDOPYRIMIDINE-DNA GLYCOSYLASE"/>
    <property type="match status" value="1"/>
</dbReference>
<evidence type="ECO:0000256" key="18">
    <source>
        <dbReference type="ARBA" id="ARBA00044632"/>
    </source>
</evidence>
<gene>
    <name evidence="23" type="ORF">GCM10011398_35290</name>
</gene>
<evidence type="ECO:0000256" key="19">
    <source>
        <dbReference type="PROSITE-ProRule" id="PRU00391"/>
    </source>
</evidence>
<comment type="catalytic activity">
    <reaction evidence="18">
        <text>2'-deoxyribonucleotide-(2'-deoxyribose 5'-phosphate)-2'-deoxyribonucleotide-DNA = a 3'-end 2'-deoxyribonucleotide-(2,3-dehydro-2,3-deoxyribose 5'-phosphate)-DNA + a 5'-end 5'-phospho-2'-deoxyribonucleoside-DNA + H(+)</text>
        <dbReference type="Rhea" id="RHEA:66592"/>
        <dbReference type="Rhea" id="RHEA-COMP:13180"/>
        <dbReference type="Rhea" id="RHEA-COMP:16897"/>
        <dbReference type="Rhea" id="RHEA-COMP:17067"/>
        <dbReference type="ChEBI" id="CHEBI:15378"/>
        <dbReference type="ChEBI" id="CHEBI:136412"/>
        <dbReference type="ChEBI" id="CHEBI:157695"/>
        <dbReference type="ChEBI" id="CHEBI:167181"/>
        <dbReference type="EC" id="4.2.99.18"/>
    </reaction>
</comment>
<keyword evidence="9 19" id="KW-0863">Zinc-finger</keyword>
<evidence type="ECO:0000256" key="9">
    <source>
        <dbReference type="ARBA" id="ARBA00022771"/>
    </source>
</evidence>
<dbReference type="GO" id="GO:0003690">
    <property type="term" value="F:double-stranded DNA binding"/>
    <property type="evidence" value="ECO:0007669"/>
    <property type="project" value="UniProtKB-ARBA"/>
</dbReference>
<keyword evidence="20" id="KW-1133">Transmembrane helix</keyword>
<feature type="transmembrane region" description="Helical" evidence="20">
    <location>
        <begin position="60"/>
        <end position="82"/>
    </location>
</feature>
<keyword evidence="8" id="KW-0227">DNA damage</keyword>
<evidence type="ECO:0000256" key="2">
    <source>
        <dbReference type="ARBA" id="ARBA00001947"/>
    </source>
</evidence>
<dbReference type="Proteomes" id="UP000622860">
    <property type="component" value="Unassembled WGS sequence"/>
</dbReference>
<dbReference type="InterPro" id="IPR035937">
    <property type="entry name" value="FPG_N"/>
</dbReference>
<keyword evidence="12" id="KW-0238">DNA-binding</keyword>
<evidence type="ECO:0000256" key="6">
    <source>
        <dbReference type="ARBA" id="ARBA00016240"/>
    </source>
</evidence>
<comment type="similarity">
    <text evidence="3">Belongs to the FPG family.</text>
</comment>
<keyword evidence="15" id="KW-0511">Multifunctional enzyme</keyword>
<evidence type="ECO:0000313" key="23">
    <source>
        <dbReference type="EMBL" id="GGG86439.1"/>
    </source>
</evidence>
<dbReference type="EMBL" id="BMFR01000023">
    <property type="protein sequence ID" value="GGG86439.1"/>
    <property type="molecule type" value="Genomic_DNA"/>
</dbReference>
<keyword evidence="16" id="KW-0326">Glycosidase</keyword>
<dbReference type="PROSITE" id="PS51068">
    <property type="entry name" value="FPG_CAT"/>
    <property type="match status" value="1"/>
</dbReference>
<dbReference type="SUPFAM" id="SSF57716">
    <property type="entry name" value="Glucocorticoid receptor-like (DNA-binding domain)"/>
    <property type="match status" value="1"/>
</dbReference>
<dbReference type="Pfam" id="PF01149">
    <property type="entry name" value="Fapy_DNA_glyco"/>
    <property type="match status" value="1"/>
</dbReference>
<keyword evidence="11" id="KW-0862">Zinc</keyword>
<evidence type="ECO:0000256" key="13">
    <source>
        <dbReference type="ARBA" id="ARBA00023204"/>
    </source>
</evidence>
<comment type="catalytic activity">
    <reaction evidence="1">
        <text>Hydrolysis of DNA containing ring-opened 7-methylguanine residues, releasing 2,6-diamino-4-hydroxy-5-(N-methyl)formamidopyrimidine.</text>
        <dbReference type="EC" id="3.2.2.23"/>
    </reaction>
</comment>
<dbReference type="AlphaFoldDB" id="A0A917HR46"/>
<protein>
    <recommendedName>
        <fullName evidence="6">Formamidopyrimidine-DNA glycosylase</fullName>
        <ecNumber evidence="4">3.2.2.23</ecNumber>
        <ecNumber evidence="5">4.2.99.18</ecNumber>
    </recommendedName>
    <alternativeName>
        <fullName evidence="17">DNA-(apurinic or apyrimidinic site) lyase MutM</fullName>
    </alternativeName>
</protein>
<dbReference type="SMART" id="SM01232">
    <property type="entry name" value="H2TH"/>
    <property type="match status" value="1"/>
</dbReference>
<comment type="cofactor">
    <cofactor evidence="2">
        <name>Zn(2+)</name>
        <dbReference type="ChEBI" id="CHEBI:29105"/>
    </cofactor>
</comment>
<dbReference type="GO" id="GO:0034039">
    <property type="term" value="F:8-oxo-7,8-dihydroguanine DNA N-glycosylase activity"/>
    <property type="evidence" value="ECO:0007669"/>
    <property type="project" value="TreeGrafter"/>
</dbReference>
<evidence type="ECO:0000256" key="5">
    <source>
        <dbReference type="ARBA" id="ARBA00012720"/>
    </source>
</evidence>
<keyword evidence="13" id="KW-0234">DNA repair</keyword>
<dbReference type="Gene3D" id="1.10.8.50">
    <property type="match status" value="1"/>
</dbReference>
<dbReference type="InterPro" id="IPR010979">
    <property type="entry name" value="Ribosomal_uS13-like_H2TH"/>
</dbReference>
<dbReference type="EC" id="3.2.2.23" evidence="4"/>
<accession>A0A917HR46</accession>
<reference evidence="23" key="1">
    <citation type="journal article" date="2014" name="Int. J. Syst. Evol. Microbiol.">
        <title>Complete genome sequence of Corynebacterium casei LMG S-19264T (=DSM 44701T), isolated from a smear-ripened cheese.</title>
        <authorList>
            <consortium name="US DOE Joint Genome Institute (JGI-PGF)"/>
            <person name="Walter F."/>
            <person name="Albersmeier A."/>
            <person name="Kalinowski J."/>
            <person name="Ruckert C."/>
        </authorList>
    </citation>
    <scope>NUCLEOTIDE SEQUENCE</scope>
    <source>
        <strain evidence="23">CGMCC 1.12754</strain>
    </source>
</reference>
<keyword evidence="20" id="KW-0812">Transmembrane</keyword>
<evidence type="ECO:0000256" key="12">
    <source>
        <dbReference type="ARBA" id="ARBA00023125"/>
    </source>
</evidence>
<dbReference type="GO" id="GO:0006284">
    <property type="term" value="P:base-excision repair"/>
    <property type="evidence" value="ECO:0007669"/>
    <property type="project" value="InterPro"/>
</dbReference>
<dbReference type="RefSeq" id="WP_188456692.1">
    <property type="nucleotide sequence ID" value="NZ_BMFR01000023.1"/>
</dbReference>
<evidence type="ECO:0000256" key="11">
    <source>
        <dbReference type="ARBA" id="ARBA00022833"/>
    </source>
</evidence>
<keyword evidence="10" id="KW-0378">Hydrolase</keyword>
<dbReference type="FunFam" id="1.10.8.50:FF:000003">
    <property type="entry name" value="Formamidopyrimidine-DNA glycosylase"/>
    <property type="match status" value="1"/>
</dbReference>